<dbReference type="Pfam" id="PF13426">
    <property type="entry name" value="PAS_9"/>
    <property type="match status" value="2"/>
</dbReference>
<dbReference type="InterPro" id="IPR000014">
    <property type="entry name" value="PAS"/>
</dbReference>
<feature type="domain" description="PAS" evidence="10">
    <location>
        <begin position="684"/>
        <end position="755"/>
    </location>
</feature>
<dbReference type="SMART" id="SM00091">
    <property type="entry name" value="PAS"/>
    <property type="match status" value="7"/>
</dbReference>
<feature type="domain" description="PAC" evidence="11">
    <location>
        <begin position="890"/>
        <end position="942"/>
    </location>
</feature>
<dbReference type="InterPro" id="IPR001789">
    <property type="entry name" value="Sig_transdc_resp-reg_receiver"/>
</dbReference>
<dbReference type="Gene3D" id="3.30.565.10">
    <property type="entry name" value="Histidine kinase-like ATPase, C-terminal domain"/>
    <property type="match status" value="1"/>
</dbReference>
<dbReference type="InterPro" id="IPR005467">
    <property type="entry name" value="His_kinase_dom"/>
</dbReference>
<dbReference type="SMART" id="SM00086">
    <property type="entry name" value="PAC"/>
    <property type="match status" value="7"/>
</dbReference>
<dbReference type="CDD" id="cd00075">
    <property type="entry name" value="HATPase"/>
    <property type="match status" value="1"/>
</dbReference>
<reference evidence="12 13" key="1">
    <citation type="submission" date="2019-08" db="EMBL/GenBank/DDBJ databases">
        <authorList>
            <person name="Chen S.-C."/>
            <person name="Lai M.-C."/>
            <person name="You Y.-T."/>
        </authorList>
    </citation>
    <scope>NUCLEOTIDE SEQUENCE [LARGE SCALE GENOMIC DNA]</scope>
    <source>
        <strain evidence="12 13">P2F9704a</strain>
    </source>
</reference>
<dbReference type="EC" id="2.7.13.3" evidence="2"/>
<dbReference type="InterPro" id="IPR004358">
    <property type="entry name" value="Sig_transdc_His_kin-like_C"/>
</dbReference>
<dbReference type="Pfam" id="PF00989">
    <property type="entry name" value="PAS"/>
    <property type="match status" value="1"/>
</dbReference>
<evidence type="ECO:0000259" key="9">
    <source>
        <dbReference type="PROSITE" id="PS50110"/>
    </source>
</evidence>
<comment type="caution">
    <text evidence="12">The sequence shown here is derived from an EMBL/GenBank/DDBJ whole genome shotgun (WGS) entry which is preliminary data.</text>
</comment>
<feature type="domain" description="PAS" evidence="10">
    <location>
        <begin position="143"/>
        <end position="212"/>
    </location>
</feature>
<dbReference type="InterPro" id="IPR011006">
    <property type="entry name" value="CheY-like_superfamily"/>
</dbReference>
<dbReference type="NCBIfam" id="TIGR00229">
    <property type="entry name" value="sensory_box"/>
    <property type="match status" value="7"/>
</dbReference>
<dbReference type="CDD" id="cd00156">
    <property type="entry name" value="REC"/>
    <property type="match status" value="1"/>
</dbReference>
<organism evidence="12 13">
    <name type="scientific">Methanocalculus taiwanensis</name>
    <dbReference type="NCBI Taxonomy" id="106207"/>
    <lineage>
        <taxon>Archaea</taxon>
        <taxon>Methanobacteriati</taxon>
        <taxon>Methanobacteriota</taxon>
        <taxon>Stenosarchaea group</taxon>
        <taxon>Methanomicrobia</taxon>
        <taxon>Methanomicrobiales</taxon>
        <taxon>Methanocalculaceae</taxon>
        <taxon>Methanocalculus</taxon>
    </lineage>
</organism>
<evidence type="ECO:0000256" key="4">
    <source>
        <dbReference type="ARBA" id="ARBA00022679"/>
    </source>
</evidence>
<evidence type="ECO:0000259" key="8">
    <source>
        <dbReference type="PROSITE" id="PS50109"/>
    </source>
</evidence>
<feature type="domain" description="Histidine kinase" evidence="8">
    <location>
        <begin position="1080"/>
        <end position="1272"/>
    </location>
</feature>
<dbReference type="PROSITE" id="PS50109">
    <property type="entry name" value="HIS_KIN"/>
    <property type="match status" value="1"/>
</dbReference>
<dbReference type="InterPro" id="IPR036890">
    <property type="entry name" value="HATPase_C_sf"/>
</dbReference>
<feature type="domain" description="PAC" evidence="11">
    <location>
        <begin position="633"/>
        <end position="683"/>
    </location>
</feature>
<dbReference type="Gene3D" id="3.30.450.20">
    <property type="entry name" value="PAS domain"/>
    <property type="match status" value="7"/>
</dbReference>
<dbReference type="PROSITE" id="PS50113">
    <property type="entry name" value="PAC"/>
    <property type="match status" value="6"/>
</dbReference>
<name>A0ABD4TP82_9EURY</name>
<feature type="coiled-coil region" evidence="7">
    <location>
        <begin position="259"/>
        <end position="304"/>
    </location>
</feature>
<feature type="modified residue" description="4-aspartylphosphate" evidence="6">
    <location>
        <position position="62"/>
    </location>
</feature>
<feature type="domain" description="PAC" evidence="11">
    <location>
        <begin position="760"/>
        <end position="811"/>
    </location>
</feature>
<feature type="domain" description="PAS" evidence="10">
    <location>
        <begin position="561"/>
        <end position="631"/>
    </location>
</feature>
<evidence type="ECO:0000256" key="6">
    <source>
        <dbReference type="PROSITE-ProRule" id="PRU00169"/>
    </source>
</evidence>
<dbReference type="SMART" id="SM00387">
    <property type="entry name" value="HATPase_c"/>
    <property type="match status" value="1"/>
</dbReference>
<feature type="domain" description="Response regulatory" evidence="9">
    <location>
        <begin position="12"/>
        <end position="127"/>
    </location>
</feature>
<dbReference type="InterPro" id="IPR001610">
    <property type="entry name" value="PAC"/>
</dbReference>
<evidence type="ECO:0000259" key="10">
    <source>
        <dbReference type="PROSITE" id="PS50112"/>
    </source>
</evidence>
<feature type="domain" description="PAS" evidence="10">
    <location>
        <begin position="812"/>
        <end position="887"/>
    </location>
</feature>
<dbReference type="Gene3D" id="3.40.50.2300">
    <property type="match status" value="1"/>
</dbReference>
<dbReference type="PANTHER" id="PTHR43304:SF1">
    <property type="entry name" value="PAC DOMAIN-CONTAINING PROTEIN"/>
    <property type="match status" value="1"/>
</dbReference>
<dbReference type="SUPFAM" id="SSF55785">
    <property type="entry name" value="PYP-like sensor domain (PAS domain)"/>
    <property type="match status" value="7"/>
</dbReference>
<dbReference type="Pfam" id="PF08447">
    <property type="entry name" value="PAS_3"/>
    <property type="match status" value="1"/>
</dbReference>
<dbReference type="InterPro" id="IPR013656">
    <property type="entry name" value="PAS_4"/>
</dbReference>
<dbReference type="GO" id="GO:0004673">
    <property type="term" value="F:protein histidine kinase activity"/>
    <property type="evidence" value="ECO:0007669"/>
    <property type="project" value="UniProtKB-EC"/>
</dbReference>
<evidence type="ECO:0000256" key="7">
    <source>
        <dbReference type="SAM" id="Coils"/>
    </source>
</evidence>
<dbReference type="InterPro" id="IPR013655">
    <property type="entry name" value="PAS_fold_3"/>
</dbReference>
<dbReference type="PANTHER" id="PTHR43304">
    <property type="entry name" value="PHYTOCHROME-LIKE PROTEIN CPH1"/>
    <property type="match status" value="1"/>
</dbReference>
<feature type="domain" description="PAC" evidence="11">
    <location>
        <begin position="1012"/>
        <end position="1069"/>
    </location>
</feature>
<feature type="domain" description="PAS" evidence="10">
    <location>
        <begin position="943"/>
        <end position="1014"/>
    </location>
</feature>
<evidence type="ECO:0000313" key="12">
    <source>
        <dbReference type="EMBL" id="MCQ1539568.1"/>
    </source>
</evidence>
<evidence type="ECO:0000256" key="5">
    <source>
        <dbReference type="ARBA" id="ARBA00022777"/>
    </source>
</evidence>
<feature type="domain" description="PAS" evidence="10">
    <location>
        <begin position="297"/>
        <end position="367"/>
    </location>
</feature>
<comment type="catalytic activity">
    <reaction evidence="1">
        <text>ATP + protein L-histidine = ADP + protein N-phospho-L-histidine.</text>
        <dbReference type="EC" id="2.7.13.3"/>
    </reaction>
</comment>
<dbReference type="Pfam" id="PF08448">
    <property type="entry name" value="PAS_4"/>
    <property type="match status" value="3"/>
</dbReference>
<dbReference type="Pfam" id="PF00072">
    <property type="entry name" value="Response_reg"/>
    <property type="match status" value="1"/>
</dbReference>
<feature type="domain" description="PAC" evidence="11">
    <location>
        <begin position="370"/>
        <end position="423"/>
    </location>
</feature>
<dbReference type="RefSeq" id="WP_255333540.1">
    <property type="nucleotide sequence ID" value="NZ_VOTZ01000041.1"/>
</dbReference>
<sequence length="1277" mass="145048">MPDSGTSDQQISLLYVDDELPLLEIGKLFLEKSGEFSVSTCDSAKEAIELLNYQDFDAIVSDYQMPGMDGLHFLQHLRKAGNQTPFIIFTGKGREEVVIEALNSGADFYLQKGGDPKSQFAELSNKIMYAVARRRSEMKLAHTFDLMRYIIEHNNASIAVHDMDMNYIFVSQRYLETYGITNQDVIGRNHYDIFPDLPEKWRDIHRKVLAGEGVFRADDDPYPRKDGSLDWTRWECRPWFESDGTIGGLIVYTEIITERKLKEEEILSKNEELAAAEEELRSQLEELIATRDALEESNEYLNNLITYANAPIIVWDSDHTITRINHAFEDLTGISSDKIIGKDIRTLLPEESCNEWMTMIDRAMSGDHLESVEIPIMHCSGGMRNVIWNSATIMDHDGLTLLSVIAQGQDITDQKAAEENIRKYLRREADIINFLPDATFAIDTRGVVIAWNRAMEEMSGVPAEDMLGRGNYEYALPFYHERRPLLIDLALLDDPEIASKYPYVKRIGDTVFSEITIPHLRGGEGAALWFKASLLYDDDGNVTGAIESIRDITERKQLEDKNRIIAGMLDVAPSSITIHDNEGNFLYANQKTFEIHGYTKEEFFEKNLADIDAPSSAARIEERMQLIAREGEASFEVAHLKKDGSIIPLEIFVRQVEWAGKPAMLSIATDITERKVSEAALLESESRFRELAELLPQAVYETDEFGTLTYANRKAFEMFGYSQEEVDSGLNVLTTIDSEYREKAKENLIKVVKGNRLDGPIREYRAVRKDGTTFPINIYSAQIQKDGRLAGVRGIIIDITEQKKLEEELQRSRNRYRSLVSNVPGVVYRCQLDKEWTMLYLNEDIEQITGYPSTDFIKNAVRTFESIIHPEDSAYVERSVNEAVREKKSWAIEYRIINRGGDIRWVYENGRAAIDGYAETGVLDGIIIDITDKKEAEEIVKREQGFIKTLLETSPAFFVAIGEDGKILKMNSALLEALECEEEDLIGTDYLTSIVPQDEHTYLTGILSRILHSEETTINQNHIISRTGRHLLIEWHGRRAYSGETASPFIVGVGIDITERKRAEDALREANRKLNLLSSITRHDILNKIMTIKGYLEVSEEIEKEQSLSEYIDQIKVAAHAIEKQIEFTRHYEQLGVHEPEWTSIAGLIKEIDDSGLQIACDCESVEIYADPMIGKVFLNLYDNSIRYAEGATSISLRCLENTLGLQITWEDDGPGIPYDQKELIFESGYGKHTGFGLFLVREILEITGITISETGVPGEGARFEIMVPQRGFRIRP</sequence>
<evidence type="ECO:0000313" key="13">
    <source>
        <dbReference type="Proteomes" id="UP001524383"/>
    </source>
</evidence>
<dbReference type="Proteomes" id="UP001524383">
    <property type="component" value="Unassembled WGS sequence"/>
</dbReference>
<dbReference type="InterPro" id="IPR003594">
    <property type="entry name" value="HATPase_dom"/>
</dbReference>
<accession>A0ABD4TP82</accession>
<dbReference type="PROSITE" id="PS50110">
    <property type="entry name" value="RESPONSE_REGULATORY"/>
    <property type="match status" value="1"/>
</dbReference>
<feature type="domain" description="PAS" evidence="10">
    <location>
        <begin position="431"/>
        <end position="477"/>
    </location>
</feature>
<feature type="domain" description="PAC" evidence="11">
    <location>
        <begin position="513"/>
        <end position="564"/>
    </location>
</feature>
<dbReference type="InterPro" id="IPR000700">
    <property type="entry name" value="PAS-assoc_C"/>
</dbReference>
<evidence type="ECO:0000256" key="2">
    <source>
        <dbReference type="ARBA" id="ARBA00012438"/>
    </source>
</evidence>
<dbReference type="InterPro" id="IPR052162">
    <property type="entry name" value="Sensor_kinase/Photoreceptor"/>
</dbReference>
<keyword evidence="4" id="KW-0808">Transferase</keyword>
<dbReference type="CDD" id="cd00130">
    <property type="entry name" value="PAS"/>
    <property type="match status" value="6"/>
</dbReference>
<dbReference type="EMBL" id="VOTZ01000041">
    <property type="protein sequence ID" value="MCQ1539568.1"/>
    <property type="molecule type" value="Genomic_DNA"/>
</dbReference>
<dbReference type="InterPro" id="IPR013767">
    <property type="entry name" value="PAS_fold"/>
</dbReference>
<dbReference type="SUPFAM" id="SSF55874">
    <property type="entry name" value="ATPase domain of HSP90 chaperone/DNA topoisomerase II/histidine kinase"/>
    <property type="match status" value="1"/>
</dbReference>
<dbReference type="PRINTS" id="PR00344">
    <property type="entry name" value="BCTRLSENSOR"/>
</dbReference>
<dbReference type="PROSITE" id="PS50112">
    <property type="entry name" value="PAS"/>
    <property type="match status" value="7"/>
</dbReference>
<dbReference type="AlphaFoldDB" id="A0ABD4TP82"/>
<dbReference type="InterPro" id="IPR035965">
    <property type="entry name" value="PAS-like_dom_sf"/>
</dbReference>
<keyword evidence="3 6" id="KW-0597">Phosphoprotein</keyword>
<evidence type="ECO:0000256" key="3">
    <source>
        <dbReference type="ARBA" id="ARBA00022553"/>
    </source>
</evidence>
<gene>
    <name evidence="12" type="ORF">FTO68_11340</name>
</gene>
<keyword evidence="7" id="KW-0175">Coiled coil</keyword>
<proteinExistence type="predicted"/>
<dbReference type="SUPFAM" id="SSF52172">
    <property type="entry name" value="CheY-like"/>
    <property type="match status" value="1"/>
</dbReference>
<dbReference type="Pfam" id="PF02518">
    <property type="entry name" value="HATPase_c"/>
    <property type="match status" value="1"/>
</dbReference>
<dbReference type="SMART" id="SM00448">
    <property type="entry name" value="REC"/>
    <property type="match status" value="1"/>
</dbReference>
<evidence type="ECO:0000259" key="11">
    <source>
        <dbReference type="PROSITE" id="PS50113"/>
    </source>
</evidence>
<protein>
    <recommendedName>
        <fullName evidence="2">histidine kinase</fullName>
        <ecNumber evidence="2">2.7.13.3</ecNumber>
    </recommendedName>
</protein>
<keyword evidence="13" id="KW-1185">Reference proteome</keyword>
<evidence type="ECO:0000256" key="1">
    <source>
        <dbReference type="ARBA" id="ARBA00000085"/>
    </source>
</evidence>
<keyword evidence="5" id="KW-0418">Kinase</keyword>